<dbReference type="PANTHER" id="PTHR48098:SF1">
    <property type="entry name" value="DIACYLGLYCEROL ACYLTRANSFERASE_MYCOLYLTRANSFERASE AG85A"/>
    <property type="match status" value="1"/>
</dbReference>
<sequence length="274" mass="30918">MRKAIKHIFQILLAFSSLNTYSSKVDTVSTYSPSMGKSIKAVVITPDSYASDKKYPVVYLLHGYSGNYADWIRRSPSINQYADQYDVIIVCPDGNYSSWYLDSPMKPESKYETYIAKELVSWVDQNYSTLADRSGRAITGLSMGGHGALSLAIKHQDVYSIAGSMSGGVDIRPFPGNWEISQLLGSIEDFPDRWKSHSVVELAQSHAMDSLEIIMTCGSEDFFFGVNNDLHQILLEKKVPHTYISAPGGHTWDFWVYSIGLEMDFIHEKFQERH</sequence>
<proteinExistence type="predicted"/>
<evidence type="ECO:0000313" key="1">
    <source>
        <dbReference type="EMBL" id="KAB5488928.1"/>
    </source>
</evidence>
<dbReference type="RefSeq" id="WP_151890422.1">
    <property type="nucleotide sequence ID" value="NZ_VNIK02000005.1"/>
</dbReference>
<dbReference type="AlphaFoldDB" id="A0A5N5ISY7"/>
<dbReference type="SUPFAM" id="SSF53474">
    <property type="entry name" value="alpha/beta-Hydrolases"/>
    <property type="match status" value="1"/>
</dbReference>
<reference evidence="1" key="1">
    <citation type="submission" date="2019-10" db="EMBL/GenBank/DDBJ databases">
        <title>Muricauda hadale sp. nov., a piezophilic bacterium isolated from hadopelagic water of the Mariana Trench.</title>
        <authorList>
            <person name="Wei Y."/>
        </authorList>
    </citation>
    <scope>NUCLEOTIDE SEQUENCE [LARGE SCALE GENOMIC DNA]</scope>
    <source>
        <strain evidence="1">MT-229</strain>
    </source>
</reference>
<dbReference type="InterPro" id="IPR029058">
    <property type="entry name" value="AB_hydrolase_fold"/>
</dbReference>
<keyword evidence="2" id="KW-1185">Reference proteome</keyword>
<dbReference type="InterPro" id="IPR050583">
    <property type="entry name" value="Mycobacterial_A85_antigen"/>
</dbReference>
<dbReference type="Gene3D" id="3.40.50.1820">
    <property type="entry name" value="alpha/beta hydrolase"/>
    <property type="match status" value="1"/>
</dbReference>
<dbReference type="GO" id="GO:0016747">
    <property type="term" value="F:acyltransferase activity, transferring groups other than amino-acyl groups"/>
    <property type="evidence" value="ECO:0007669"/>
    <property type="project" value="TreeGrafter"/>
</dbReference>
<dbReference type="EMBL" id="VNIK02000005">
    <property type="protein sequence ID" value="KAB5488928.1"/>
    <property type="molecule type" value="Genomic_DNA"/>
</dbReference>
<dbReference type="InterPro" id="IPR000801">
    <property type="entry name" value="Esterase-like"/>
</dbReference>
<dbReference type="PANTHER" id="PTHR48098">
    <property type="entry name" value="ENTEROCHELIN ESTERASE-RELATED"/>
    <property type="match status" value="1"/>
</dbReference>
<dbReference type="Pfam" id="PF00756">
    <property type="entry name" value="Esterase"/>
    <property type="match status" value="1"/>
</dbReference>
<protein>
    <submittedName>
        <fullName evidence="1">Esterase family protein</fullName>
    </submittedName>
</protein>
<comment type="caution">
    <text evidence="1">The sequence shown here is derived from an EMBL/GenBank/DDBJ whole genome shotgun (WGS) entry which is preliminary data.</text>
</comment>
<dbReference type="Proteomes" id="UP000319204">
    <property type="component" value="Unassembled WGS sequence"/>
</dbReference>
<organism evidence="1 2">
    <name type="scientific">Flagellimonas hadalis</name>
    <dbReference type="NCBI Taxonomy" id="2597517"/>
    <lineage>
        <taxon>Bacteria</taxon>
        <taxon>Pseudomonadati</taxon>
        <taxon>Bacteroidota</taxon>
        <taxon>Flavobacteriia</taxon>
        <taxon>Flavobacteriales</taxon>
        <taxon>Flavobacteriaceae</taxon>
        <taxon>Flagellimonas</taxon>
    </lineage>
</organism>
<accession>A0A5N5ISY7</accession>
<evidence type="ECO:0000313" key="2">
    <source>
        <dbReference type="Proteomes" id="UP000319204"/>
    </source>
</evidence>
<name>A0A5N5ISY7_9FLAO</name>
<gene>
    <name evidence="1" type="ORF">FOT42_009970</name>
</gene>
<dbReference type="OrthoDB" id="9803578at2"/>